<dbReference type="RefSeq" id="WP_227710520.1">
    <property type="nucleotide sequence ID" value="NZ_JAJEQW010000013.1"/>
</dbReference>
<proteinExistence type="predicted"/>
<accession>A0AAW4WJF2</accession>
<evidence type="ECO:0000313" key="2">
    <source>
        <dbReference type="EMBL" id="MCC2242890.1"/>
    </source>
</evidence>
<keyword evidence="1" id="KW-0472">Membrane</keyword>
<evidence type="ECO:0000256" key="1">
    <source>
        <dbReference type="SAM" id="Phobius"/>
    </source>
</evidence>
<keyword evidence="1" id="KW-1133">Transmembrane helix</keyword>
<organism evidence="2 3">
    <name type="scientific">Roseburia amylophila</name>
    <dbReference type="NCBI Taxonomy" id="2981794"/>
    <lineage>
        <taxon>Bacteria</taxon>
        <taxon>Bacillati</taxon>
        <taxon>Bacillota</taxon>
        <taxon>Clostridia</taxon>
        <taxon>Lachnospirales</taxon>
        <taxon>Lachnospiraceae</taxon>
        <taxon>Roseburia</taxon>
    </lineage>
</organism>
<comment type="caution">
    <text evidence="2">The sequence shown here is derived from an EMBL/GenBank/DDBJ whole genome shotgun (WGS) entry which is preliminary data.</text>
</comment>
<dbReference type="AlphaFoldDB" id="A0AAW4WJF2"/>
<name>A0AAW4WJF2_9FIRM</name>
<sequence>MKVYYLALSLFLTFFFAHQITHVMCFGRYRDKKCKKKKFYFIYGFWVAFFGILCTMMGSASGVDHTFDYGMNSLELYLGKKNYFEGNVIYAEDDYKHNGDFILEYYVKNTEDIEIISKQIVEENVFIFRDYNLSDINVVWKSVDDELYVYGDDELYATIDVERKGLLVKLSFHWNQEKLNQNIEGR</sequence>
<feature type="transmembrane region" description="Helical" evidence="1">
    <location>
        <begin position="6"/>
        <end position="27"/>
    </location>
</feature>
<protein>
    <submittedName>
        <fullName evidence="2">Uncharacterized protein</fullName>
    </submittedName>
</protein>
<feature type="transmembrane region" description="Helical" evidence="1">
    <location>
        <begin position="39"/>
        <end position="58"/>
    </location>
</feature>
<keyword evidence="1" id="KW-0812">Transmembrane</keyword>
<dbReference type="Proteomes" id="UP001198893">
    <property type="component" value="Unassembled WGS sequence"/>
</dbReference>
<reference evidence="2" key="1">
    <citation type="submission" date="2021-10" db="EMBL/GenBank/DDBJ databases">
        <title>Anaerobic single-cell dispensing facilitates the cultivation of human gut bacteria.</title>
        <authorList>
            <person name="Afrizal A."/>
        </authorList>
    </citation>
    <scope>NUCLEOTIDE SEQUENCE</scope>
    <source>
        <strain evidence="2">CLA-AA-H204</strain>
    </source>
</reference>
<dbReference type="EMBL" id="JAJEQW010000013">
    <property type="protein sequence ID" value="MCC2242890.1"/>
    <property type="molecule type" value="Genomic_DNA"/>
</dbReference>
<gene>
    <name evidence="2" type="ORF">LKD47_11345</name>
</gene>
<evidence type="ECO:0000313" key="3">
    <source>
        <dbReference type="Proteomes" id="UP001198893"/>
    </source>
</evidence>